<dbReference type="FunFam" id="2.40.100.10:FF:000015">
    <property type="entry name" value="Peptidyl-prolyl cis-trans isomerase"/>
    <property type="match status" value="1"/>
</dbReference>
<evidence type="ECO:0000256" key="6">
    <source>
        <dbReference type="ARBA" id="ARBA00023110"/>
    </source>
</evidence>
<dbReference type="SUPFAM" id="SSF50891">
    <property type="entry name" value="Cyclophilin-like"/>
    <property type="match status" value="1"/>
</dbReference>
<keyword evidence="8 10" id="KW-0539">Nucleus</keyword>
<dbReference type="Gene3D" id="2.40.100.10">
    <property type="entry name" value="Cyclophilin-like"/>
    <property type="match status" value="1"/>
</dbReference>
<evidence type="ECO:0000256" key="1">
    <source>
        <dbReference type="ARBA" id="ARBA00000971"/>
    </source>
</evidence>
<name>A0AAD5XQA1_9FUNG</name>
<evidence type="ECO:0000256" key="2">
    <source>
        <dbReference type="ARBA" id="ARBA00002388"/>
    </source>
</evidence>
<dbReference type="CDD" id="cd12235">
    <property type="entry name" value="RRM_PPIL4"/>
    <property type="match status" value="1"/>
</dbReference>
<dbReference type="InterPro" id="IPR000504">
    <property type="entry name" value="RRM_dom"/>
</dbReference>
<keyword evidence="7 10" id="KW-0413">Isomerase</keyword>
<dbReference type="SMART" id="SM00360">
    <property type="entry name" value="RRM"/>
    <property type="match status" value="1"/>
</dbReference>
<dbReference type="EC" id="5.2.1.8" evidence="10"/>
<evidence type="ECO:0000256" key="3">
    <source>
        <dbReference type="ARBA" id="ARBA00004123"/>
    </source>
</evidence>
<dbReference type="InterPro" id="IPR035979">
    <property type="entry name" value="RBD_domain_sf"/>
</dbReference>
<dbReference type="AlphaFoldDB" id="A0AAD5XQA1"/>
<feature type="domain" description="PPIase cyclophilin-type" evidence="12">
    <location>
        <begin position="6"/>
        <end position="167"/>
    </location>
</feature>
<evidence type="ECO:0000256" key="8">
    <source>
        <dbReference type="ARBA" id="ARBA00023242"/>
    </source>
</evidence>
<evidence type="ECO:0000313" key="15">
    <source>
        <dbReference type="Proteomes" id="UP001212152"/>
    </source>
</evidence>
<comment type="subcellular location">
    <subcellularLocation>
        <location evidence="3 10">Nucleus</location>
    </subcellularLocation>
</comment>
<dbReference type="GO" id="GO:0003723">
    <property type="term" value="F:RNA binding"/>
    <property type="evidence" value="ECO:0007669"/>
    <property type="project" value="UniProtKB-UniRule"/>
</dbReference>
<dbReference type="PROSITE" id="PS50102">
    <property type="entry name" value="RRM"/>
    <property type="match status" value="1"/>
</dbReference>
<dbReference type="Proteomes" id="UP001212152">
    <property type="component" value="Unassembled WGS sequence"/>
</dbReference>
<comment type="caution">
    <text evidence="14">The sequence shown here is derived from an EMBL/GenBank/DDBJ whole genome shotgun (WGS) entry which is preliminary data.</text>
</comment>
<evidence type="ECO:0000259" key="13">
    <source>
        <dbReference type="PROSITE" id="PS50102"/>
    </source>
</evidence>
<dbReference type="CDD" id="cd01921">
    <property type="entry name" value="cyclophilin_RRM"/>
    <property type="match status" value="1"/>
</dbReference>
<dbReference type="PROSITE" id="PS50072">
    <property type="entry name" value="CSA_PPIASE_2"/>
    <property type="match status" value="1"/>
</dbReference>
<dbReference type="Pfam" id="PF00160">
    <property type="entry name" value="Pro_isomerase"/>
    <property type="match status" value="1"/>
</dbReference>
<evidence type="ECO:0000256" key="4">
    <source>
        <dbReference type="ARBA" id="ARBA00010739"/>
    </source>
</evidence>
<gene>
    <name evidence="14" type="primary">PPIL4</name>
    <name evidence="14" type="ORF">HDU87_004763</name>
</gene>
<reference evidence="14" key="1">
    <citation type="submission" date="2020-05" db="EMBL/GenBank/DDBJ databases">
        <title>Phylogenomic resolution of chytrid fungi.</title>
        <authorList>
            <person name="Stajich J.E."/>
            <person name="Amses K."/>
            <person name="Simmons R."/>
            <person name="Seto K."/>
            <person name="Myers J."/>
            <person name="Bonds A."/>
            <person name="Quandt C.A."/>
            <person name="Barry K."/>
            <person name="Liu P."/>
            <person name="Grigoriev I."/>
            <person name="Longcore J.E."/>
            <person name="James T.Y."/>
        </authorList>
    </citation>
    <scope>NUCLEOTIDE SEQUENCE</scope>
    <source>
        <strain evidence="14">JEL0379</strain>
    </source>
</reference>
<evidence type="ECO:0000256" key="11">
    <source>
        <dbReference type="SAM" id="MobiDB-lite"/>
    </source>
</evidence>
<dbReference type="InterPro" id="IPR029000">
    <property type="entry name" value="Cyclophilin-like_dom_sf"/>
</dbReference>
<evidence type="ECO:0000256" key="5">
    <source>
        <dbReference type="ARBA" id="ARBA00022884"/>
    </source>
</evidence>
<organism evidence="14 15">
    <name type="scientific">Geranomyces variabilis</name>
    <dbReference type="NCBI Taxonomy" id="109894"/>
    <lineage>
        <taxon>Eukaryota</taxon>
        <taxon>Fungi</taxon>
        <taxon>Fungi incertae sedis</taxon>
        <taxon>Chytridiomycota</taxon>
        <taxon>Chytridiomycota incertae sedis</taxon>
        <taxon>Chytridiomycetes</taxon>
        <taxon>Spizellomycetales</taxon>
        <taxon>Powellomycetaceae</taxon>
        <taxon>Geranomyces</taxon>
    </lineage>
</organism>
<evidence type="ECO:0000256" key="9">
    <source>
        <dbReference type="PROSITE-ProRule" id="PRU00176"/>
    </source>
</evidence>
<dbReference type="GO" id="GO:0003755">
    <property type="term" value="F:peptidyl-prolyl cis-trans isomerase activity"/>
    <property type="evidence" value="ECO:0007669"/>
    <property type="project" value="UniProtKB-UniRule"/>
</dbReference>
<accession>A0AAD5XQA1</accession>
<dbReference type="Gene3D" id="3.30.70.330">
    <property type="match status" value="1"/>
</dbReference>
<evidence type="ECO:0000313" key="14">
    <source>
        <dbReference type="EMBL" id="KAJ3176832.1"/>
    </source>
</evidence>
<comment type="similarity">
    <text evidence="4 10">Belongs to the cyclophilin-type PPIase family. PPIL4 subfamily.</text>
</comment>
<keyword evidence="6 10" id="KW-0697">Rotamase</keyword>
<keyword evidence="5 9" id="KW-0694">RNA-binding</keyword>
<dbReference type="PANTHER" id="PTHR45843:SF1">
    <property type="entry name" value="PEPTIDYL-PROLYL CIS-TRANS ISOMERASE-LIKE 4"/>
    <property type="match status" value="1"/>
</dbReference>
<dbReference type="PANTHER" id="PTHR45843">
    <property type="entry name" value="PEPTIDYL-PROLYL CIS-TRANS ISOMERASE-LIKE 4"/>
    <property type="match status" value="1"/>
</dbReference>
<dbReference type="SUPFAM" id="SSF54928">
    <property type="entry name" value="RNA-binding domain, RBD"/>
    <property type="match status" value="1"/>
</dbReference>
<protein>
    <recommendedName>
        <fullName evidence="10">Peptidyl-prolyl cis-trans isomerase</fullName>
        <shortName evidence="10">PPIase</shortName>
        <ecNumber evidence="10">5.2.1.8</ecNumber>
    </recommendedName>
</protein>
<sequence length="470" mass="53218">MSVLLETSLGEIVIDLEIEKAPIAATNFLKLCKIKYYNFVLFHNVLKNFMAQTGDPLGTGLGGDSIWGAIEGPRRRYFNPEIHPKLKHRRKGTVSFATTESDNAGSPVAASQFFITLADGPLEYLNGKHAVFGRVVEGLDVLDKINAALTDDDGRPYRDIRIKHTIVIDDPFPDPPGLVVPDRSPVPTEDMLKMARIGEDEELVPDESPEETDRRQRQEEAAARALTLEMVGDLPFAEIRPPENILFVCRLNPVTRDEDLELIFSRFGTILSCEVLRDQKTGDSLCYAFIEFDNKESCEEAYFKMDNVLIDDRRIHVDFSQSVSKLHGDYMMGKRNKIDDDMFGGSSELERRTRYRGGNDAAALRADEKYNLVFEHAGDLAAEKKAGGAGRKEAADSLAGRRPPSSSNSYERDTRDRHAGGKDRDRDTRRESRDSRSSRDRRDSRDRNGHWSSHRRRSRSPDYRNYSGRR</sequence>
<dbReference type="InterPro" id="IPR012677">
    <property type="entry name" value="Nucleotide-bd_a/b_plait_sf"/>
</dbReference>
<evidence type="ECO:0000256" key="10">
    <source>
        <dbReference type="RuleBase" id="RU365081"/>
    </source>
</evidence>
<evidence type="ECO:0000256" key="7">
    <source>
        <dbReference type="ARBA" id="ARBA00023235"/>
    </source>
</evidence>
<proteinExistence type="inferred from homology"/>
<comment type="function">
    <text evidence="2 10">PPIases accelerate the folding of proteins. It catalyzes the cis-trans isomerization of proline imidic peptide bonds in oligopeptides.</text>
</comment>
<dbReference type="Pfam" id="PF00076">
    <property type="entry name" value="RRM_1"/>
    <property type="match status" value="1"/>
</dbReference>
<dbReference type="EMBL" id="JADGJQ010000037">
    <property type="protein sequence ID" value="KAJ3176832.1"/>
    <property type="molecule type" value="Genomic_DNA"/>
</dbReference>
<feature type="domain" description="RRM" evidence="13">
    <location>
        <begin position="244"/>
        <end position="322"/>
    </location>
</feature>
<feature type="compositionally biased region" description="Basic and acidic residues" evidence="11">
    <location>
        <begin position="410"/>
        <end position="449"/>
    </location>
</feature>
<dbReference type="GO" id="GO:0005634">
    <property type="term" value="C:nucleus"/>
    <property type="evidence" value="ECO:0007669"/>
    <property type="project" value="UniProtKB-SubCell"/>
</dbReference>
<feature type="compositionally biased region" description="Basic and acidic residues" evidence="11">
    <location>
        <begin position="382"/>
        <end position="395"/>
    </location>
</feature>
<dbReference type="InterPro" id="IPR035542">
    <property type="entry name" value="CRIP"/>
</dbReference>
<dbReference type="FunFam" id="3.30.70.330:FF:000287">
    <property type="entry name" value="Peptidyl-prolyl cis-trans isomerase"/>
    <property type="match status" value="1"/>
</dbReference>
<keyword evidence="15" id="KW-1185">Reference proteome</keyword>
<dbReference type="InterPro" id="IPR035538">
    <property type="entry name" value="Cyclophilin_PPIL4"/>
</dbReference>
<dbReference type="PRINTS" id="PR00153">
    <property type="entry name" value="CSAPPISMRASE"/>
</dbReference>
<comment type="catalytic activity">
    <reaction evidence="1 10">
        <text>[protein]-peptidylproline (omega=180) = [protein]-peptidylproline (omega=0)</text>
        <dbReference type="Rhea" id="RHEA:16237"/>
        <dbReference type="Rhea" id="RHEA-COMP:10747"/>
        <dbReference type="Rhea" id="RHEA-COMP:10748"/>
        <dbReference type="ChEBI" id="CHEBI:83833"/>
        <dbReference type="ChEBI" id="CHEBI:83834"/>
        <dbReference type="EC" id="5.2.1.8"/>
    </reaction>
</comment>
<dbReference type="InterPro" id="IPR002130">
    <property type="entry name" value="Cyclophilin-type_PPIase_dom"/>
</dbReference>
<feature type="region of interest" description="Disordered" evidence="11">
    <location>
        <begin position="382"/>
        <end position="470"/>
    </location>
</feature>
<evidence type="ECO:0000259" key="12">
    <source>
        <dbReference type="PROSITE" id="PS50072"/>
    </source>
</evidence>